<proteinExistence type="predicted"/>
<protein>
    <recommendedName>
        <fullName evidence="3">SnoaL-like domain-containing protein</fullName>
    </recommendedName>
</protein>
<evidence type="ECO:0000313" key="1">
    <source>
        <dbReference type="EMBL" id="MEI5999875.1"/>
    </source>
</evidence>
<dbReference type="Proteomes" id="UP001386437">
    <property type="component" value="Unassembled WGS sequence"/>
</dbReference>
<organism evidence="1 2">
    <name type="scientific">Paraburkholderia bengalensis</name>
    <dbReference type="NCBI Taxonomy" id="2747562"/>
    <lineage>
        <taxon>Bacteria</taxon>
        <taxon>Pseudomonadati</taxon>
        <taxon>Pseudomonadota</taxon>
        <taxon>Betaproteobacteria</taxon>
        <taxon>Burkholderiales</taxon>
        <taxon>Burkholderiaceae</taxon>
        <taxon>Paraburkholderia</taxon>
    </lineage>
</organism>
<dbReference type="RefSeq" id="WP_336599868.1">
    <property type="nucleotide sequence ID" value="NZ_JACFYJ010000040.1"/>
</dbReference>
<name>A0ABU8IW51_9BURK</name>
<dbReference type="SUPFAM" id="SSF54427">
    <property type="entry name" value="NTF2-like"/>
    <property type="match status" value="1"/>
</dbReference>
<evidence type="ECO:0008006" key="3">
    <source>
        <dbReference type="Google" id="ProtNLM"/>
    </source>
</evidence>
<reference evidence="1 2" key="1">
    <citation type="journal article" date="2022" name="Arch. Microbiol.">
        <title>Paraburkholderia bengalensis sp. nov. isolated from roots of Oryza sativa, IR64.</title>
        <authorList>
            <person name="Nag P."/>
            <person name="Mondal N."/>
            <person name="Sarkar J."/>
            <person name="Das S."/>
        </authorList>
    </citation>
    <scope>NUCLEOTIDE SEQUENCE [LARGE SCALE GENOMIC DNA]</scope>
    <source>
        <strain evidence="1 2">IR64_4_BI</strain>
    </source>
</reference>
<dbReference type="InterPro" id="IPR032710">
    <property type="entry name" value="NTF2-like_dom_sf"/>
</dbReference>
<sequence length="177" mass="19545">MTTLKSAIESYISAKDGNRPHLLMDAFAPDASLGMTVKTAAIAFPQETHGRDAIAAVLVSDFALKYENVYTFCVGAMPANGQREFSCDWLVCMTEKTTRAARIGYGRYDWTGDAQLSQIVRLHITIEEMAVLPAQSADSMLRWASCLPYPWCAREALAPHAPNGEFVQRMIAQLSHD</sequence>
<dbReference type="EMBL" id="JACFYJ010000040">
    <property type="protein sequence ID" value="MEI5999875.1"/>
    <property type="molecule type" value="Genomic_DNA"/>
</dbReference>
<evidence type="ECO:0000313" key="2">
    <source>
        <dbReference type="Proteomes" id="UP001386437"/>
    </source>
</evidence>
<accession>A0ABU8IW51</accession>
<gene>
    <name evidence="1" type="ORF">H3V53_22505</name>
</gene>
<keyword evidence="2" id="KW-1185">Reference proteome</keyword>
<comment type="caution">
    <text evidence="1">The sequence shown here is derived from an EMBL/GenBank/DDBJ whole genome shotgun (WGS) entry which is preliminary data.</text>
</comment>